<dbReference type="Proteomes" id="UP000308730">
    <property type="component" value="Unassembled WGS sequence"/>
</dbReference>
<feature type="compositionally biased region" description="Polar residues" evidence="1">
    <location>
        <begin position="165"/>
        <end position="184"/>
    </location>
</feature>
<feature type="compositionally biased region" description="Polar residues" evidence="1">
    <location>
        <begin position="18"/>
        <end position="36"/>
    </location>
</feature>
<keyword evidence="3" id="KW-1185">Reference proteome</keyword>
<feature type="compositionally biased region" description="Pro residues" evidence="1">
    <location>
        <begin position="63"/>
        <end position="73"/>
    </location>
</feature>
<evidence type="ECO:0000313" key="2">
    <source>
        <dbReference type="EMBL" id="THH27513.1"/>
    </source>
</evidence>
<dbReference type="EMBL" id="SGPM01000246">
    <property type="protein sequence ID" value="THH27513.1"/>
    <property type="molecule type" value="Genomic_DNA"/>
</dbReference>
<sequence length="484" mass="53225">MSTKKRGPYIPYIERTSPDNSPTTAPTDIRSDSGSRWASPAPQPSTYSSWTPALAPIVGSPSIPAPVDFPIPDPVDDGDRGDQYAEDERDVGPPPPLVRGDVEQGMDGGRKEWVEGDQPRKTRGFMGGFISELKKIPAFMAKNNPRGSAIAADGAGPGPSPRLSYYSSASPSVHNSPLPSQPTQPRYRPSTVPIEELYDSEASDSASQVQPRYEDQQRDDENQQRYENYDGTTAAHEPMYDFPQDASITSSPLQVGATEMTDYEKTQTPYPFTNPEDKTLQSYIDRLHRAFTDFYYLPWVSLQVATEYIPAEDSSRGRYRKGPSVSWYAPKRRKEKPQVDLMASPVPSSHPPMIQTIPPTPTLSGVYSAFSQTTRSVVPSDGRLTLTASQYTYAPTHTQRSYSRAPSDSGMTAFREFRSPAVATTVSAYPSPGASSHGLGQHSISESYHYASPPRNVRPYPSVASALSSPPQTRLGPDYYTPKY</sequence>
<reference evidence="2 3" key="1">
    <citation type="submission" date="2019-02" db="EMBL/GenBank/DDBJ databases">
        <title>Genome sequencing of the rare red list fungi Antrodiella citrinella (Flaviporus citrinellus).</title>
        <authorList>
            <person name="Buettner E."/>
            <person name="Kellner H."/>
        </authorList>
    </citation>
    <scope>NUCLEOTIDE SEQUENCE [LARGE SCALE GENOMIC DNA]</scope>
    <source>
        <strain evidence="2 3">DSM 108506</strain>
    </source>
</reference>
<feature type="compositionally biased region" description="Basic and acidic residues" evidence="1">
    <location>
        <begin position="108"/>
        <end position="120"/>
    </location>
</feature>
<dbReference type="OrthoDB" id="3244156at2759"/>
<protein>
    <submittedName>
        <fullName evidence="2">Uncharacterized protein</fullName>
    </submittedName>
</protein>
<feature type="region of interest" description="Disordered" evidence="1">
    <location>
        <begin position="446"/>
        <end position="484"/>
    </location>
</feature>
<evidence type="ECO:0000313" key="3">
    <source>
        <dbReference type="Proteomes" id="UP000308730"/>
    </source>
</evidence>
<dbReference type="AlphaFoldDB" id="A0A4V3XI17"/>
<gene>
    <name evidence="2" type="ORF">EUX98_g6677</name>
</gene>
<feature type="region of interest" description="Disordered" evidence="1">
    <location>
        <begin position="1"/>
        <end position="125"/>
    </location>
</feature>
<organism evidence="2 3">
    <name type="scientific">Antrodiella citrinella</name>
    <dbReference type="NCBI Taxonomy" id="2447956"/>
    <lineage>
        <taxon>Eukaryota</taxon>
        <taxon>Fungi</taxon>
        <taxon>Dikarya</taxon>
        <taxon>Basidiomycota</taxon>
        <taxon>Agaricomycotina</taxon>
        <taxon>Agaricomycetes</taxon>
        <taxon>Polyporales</taxon>
        <taxon>Steccherinaceae</taxon>
        <taxon>Antrodiella</taxon>
    </lineage>
</organism>
<feature type="region of interest" description="Disordered" evidence="1">
    <location>
        <begin position="332"/>
        <end position="353"/>
    </location>
</feature>
<evidence type="ECO:0000256" key="1">
    <source>
        <dbReference type="SAM" id="MobiDB-lite"/>
    </source>
</evidence>
<feature type="region of interest" description="Disordered" evidence="1">
    <location>
        <begin position="145"/>
        <end position="224"/>
    </location>
</feature>
<proteinExistence type="predicted"/>
<accession>A0A4V3XI17</accession>
<feature type="compositionally biased region" description="Basic and acidic residues" evidence="1">
    <location>
        <begin position="212"/>
        <end position="224"/>
    </location>
</feature>
<name>A0A4V3XI17_9APHY</name>
<comment type="caution">
    <text evidence="2">The sequence shown here is derived from an EMBL/GenBank/DDBJ whole genome shotgun (WGS) entry which is preliminary data.</text>
</comment>